<dbReference type="GO" id="GO:0000287">
    <property type="term" value="F:magnesium ion binding"/>
    <property type="evidence" value="ECO:0007669"/>
    <property type="project" value="UniProtKB-UniRule"/>
</dbReference>
<dbReference type="NCBIfam" id="TIGR01769">
    <property type="entry name" value="GGGP"/>
    <property type="match status" value="1"/>
</dbReference>
<dbReference type="EC" id="2.5.1.41" evidence="9"/>
<comment type="caution">
    <text evidence="9">Lacks conserved residue(s) required for the propagation of feature annotation.</text>
</comment>
<keyword evidence="11" id="KW-1185">Reference proteome</keyword>
<dbReference type="GO" id="GO:0005737">
    <property type="term" value="C:cytoplasm"/>
    <property type="evidence" value="ECO:0007669"/>
    <property type="project" value="InterPro"/>
</dbReference>
<dbReference type="InterPro" id="IPR039074">
    <property type="entry name" value="GGGP/HepGP_synthase_I"/>
</dbReference>
<organism evidence="10 11">
    <name type="scientific">Cecembia lonarensis (strain CCUG 58316 / KCTC 22772 / LW9)</name>
    <dbReference type="NCBI Taxonomy" id="1225176"/>
    <lineage>
        <taxon>Bacteria</taxon>
        <taxon>Pseudomonadati</taxon>
        <taxon>Bacteroidota</taxon>
        <taxon>Cytophagia</taxon>
        <taxon>Cytophagales</taxon>
        <taxon>Cyclobacteriaceae</taxon>
        <taxon>Cecembia</taxon>
    </lineage>
</organism>
<dbReference type="RefSeq" id="WP_009185066.1">
    <property type="nucleotide sequence ID" value="NZ_AMGM01000027.1"/>
</dbReference>
<dbReference type="EMBL" id="AMGM01000027">
    <property type="protein sequence ID" value="EKB49376.1"/>
    <property type="molecule type" value="Genomic_DNA"/>
</dbReference>
<dbReference type="InterPro" id="IPR038597">
    <property type="entry name" value="GGGP/HepGP_synthase_sf"/>
</dbReference>
<evidence type="ECO:0000256" key="5">
    <source>
        <dbReference type="ARBA" id="ARBA00023098"/>
    </source>
</evidence>
<reference evidence="10 11" key="1">
    <citation type="journal article" date="2012" name="J. Bacteriol.">
        <title>Draft Genome Sequence of Cecembia lonarensis Strain LW9T, Isolated from Lonar Lake, a Haloalkaline Lake in India.</title>
        <authorList>
            <person name="Shivaji S."/>
            <person name="Ara S."/>
            <person name="Singh A."/>
            <person name="Pinnaka A.K."/>
        </authorList>
    </citation>
    <scope>NUCLEOTIDE SEQUENCE [LARGE SCALE GENOMIC DNA]</scope>
    <source>
        <strain evidence="10 11">LW9</strain>
    </source>
</reference>
<comment type="cofactor">
    <cofactor evidence="9">
        <name>Mg(2+)</name>
        <dbReference type="ChEBI" id="CHEBI:18420"/>
    </cofactor>
</comment>
<dbReference type="AlphaFoldDB" id="K1L3H4"/>
<feature type="binding site" evidence="9">
    <location>
        <begin position="227"/>
        <end position="228"/>
    </location>
    <ligand>
        <name>sn-glycerol 1-phosphate</name>
        <dbReference type="ChEBI" id="CHEBI:57685"/>
    </ligand>
</feature>
<evidence type="ECO:0000313" key="10">
    <source>
        <dbReference type="EMBL" id="EKB49376.1"/>
    </source>
</evidence>
<protein>
    <recommendedName>
        <fullName evidence="9">Geranylgeranylglyceryl phosphate synthase</fullName>
        <shortName evidence="9">GGGP synthase</shortName>
        <shortName evidence="9">GGGPS</shortName>
        <ecNumber evidence="9">2.5.1.41</ecNumber>
    </recommendedName>
    <alternativeName>
        <fullName evidence="9">(S)-3-O-geranylgeranylglyceryl phosphate synthase</fullName>
    </alternativeName>
    <alternativeName>
        <fullName evidence="9">Phosphoglycerol geranylgeranyltransferase</fullName>
    </alternativeName>
</protein>
<evidence type="ECO:0000256" key="9">
    <source>
        <dbReference type="HAMAP-Rule" id="MF_00112"/>
    </source>
</evidence>
<keyword evidence="7 9" id="KW-1208">Phospholipid metabolism</keyword>
<evidence type="ECO:0000256" key="3">
    <source>
        <dbReference type="ARBA" id="ARBA00022723"/>
    </source>
</evidence>
<evidence type="ECO:0000256" key="8">
    <source>
        <dbReference type="ARBA" id="ARBA00047288"/>
    </source>
</evidence>
<sequence>MKGEVASGIQTIYKSGQKGLAWLIDPDDWDELLPEKLKEIQDLKVDFIFIGGSLIQQDNVTELIKMIRENVPHLPIVIFPGNALQFSPNADALLFLSLISGRNPDLLIGQHVAVAPLIEKSNIEVLPTGYLLIDGGKRTSVHYMSQTIPLPNHSPELTVATALAGYYLGLKYFYLDAGSGAAEPVNPKIIKAMKKRIAAPLLVGGGLNNIEKIRQAYLAGADIVVIGNGAEKSIKLLKEVSDFLESIRVLSN</sequence>
<dbReference type="NCBIfam" id="NF003198">
    <property type="entry name" value="PRK04169.1-2"/>
    <property type="match status" value="1"/>
</dbReference>
<dbReference type="InterPro" id="IPR008205">
    <property type="entry name" value="GGGP_HepGP_synthase"/>
</dbReference>
<keyword evidence="1 9" id="KW-0444">Lipid biosynthesis</keyword>
<evidence type="ECO:0000256" key="1">
    <source>
        <dbReference type="ARBA" id="ARBA00022516"/>
    </source>
</evidence>
<name>K1L3H4_CECL9</name>
<accession>K1L3H4</accession>
<evidence type="ECO:0000313" key="11">
    <source>
        <dbReference type="Proteomes" id="UP000004478"/>
    </source>
</evidence>
<proteinExistence type="inferred from homology"/>
<dbReference type="PANTHER" id="PTHR40029:SF2">
    <property type="entry name" value="HEPTAPRENYLGLYCERYL PHOSPHATE SYNTHASE"/>
    <property type="match status" value="1"/>
</dbReference>
<dbReference type="NCBIfam" id="TIGR01768">
    <property type="entry name" value="GGGP-family"/>
    <property type="match status" value="1"/>
</dbReference>
<evidence type="ECO:0000256" key="4">
    <source>
        <dbReference type="ARBA" id="ARBA00022842"/>
    </source>
</evidence>
<gene>
    <name evidence="10" type="ORF">B879_02036</name>
</gene>
<keyword evidence="2 9" id="KW-0808">Transferase</keyword>
<feature type="binding site" evidence="9">
    <location>
        <begin position="205"/>
        <end position="206"/>
    </location>
    <ligand>
        <name>sn-glycerol 1-phosphate</name>
        <dbReference type="ChEBI" id="CHEBI:57685"/>
    </ligand>
</feature>
<keyword evidence="6 9" id="KW-0594">Phospholipid biosynthesis</keyword>
<feature type="binding site" evidence="9">
    <location>
        <position position="25"/>
    </location>
    <ligand>
        <name>Mg(2+)</name>
        <dbReference type="ChEBI" id="CHEBI:18420"/>
    </ligand>
</feature>
<comment type="function">
    <text evidence="9">Prenyltransferase that catalyzes the transfer of the geranylgeranyl moiety of geranylgeranyl diphosphate (GGPP) to the C3 hydroxyl of sn-glycerol-1-phosphate (G1P).</text>
</comment>
<dbReference type="Gene3D" id="3.20.20.390">
    <property type="entry name" value="FMN-linked oxidoreductases"/>
    <property type="match status" value="1"/>
</dbReference>
<feature type="binding site" evidence="9">
    <location>
        <begin position="174"/>
        <end position="180"/>
    </location>
    <ligand>
        <name>sn-glycerol 1-phosphate</name>
        <dbReference type="ChEBI" id="CHEBI:57685"/>
    </ligand>
</feature>
<dbReference type="GO" id="GO:0046474">
    <property type="term" value="P:glycerophospholipid biosynthetic process"/>
    <property type="evidence" value="ECO:0007669"/>
    <property type="project" value="UniProtKB-UniRule"/>
</dbReference>
<dbReference type="Proteomes" id="UP000004478">
    <property type="component" value="Unassembled WGS sequence"/>
</dbReference>
<dbReference type="OrthoDB" id="9807235at2"/>
<feature type="binding site" evidence="9">
    <location>
        <position position="53"/>
    </location>
    <ligand>
        <name>Mg(2+)</name>
        <dbReference type="ChEBI" id="CHEBI:18420"/>
    </ligand>
</feature>
<keyword evidence="3 9" id="KW-0479">Metal-binding</keyword>
<comment type="similarity">
    <text evidence="9">Belongs to the GGGP/HepGP synthase family. Group II subfamily.</text>
</comment>
<evidence type="ECO:0000256" key="2">
    <source>
        <dbReference type="ARBA" id="ARBA00022679"/>
    </source>
</evidence>
<comment type="caution">
    <text evidence="10">The sequence shown here is derived from an EMBL/GenBank/DDBJ whole genome shotgun (WGS) entry which is preliminary data.</text>
</comment>
<dbReference type="GO" id="GO:0047294">
    <property type="term" value="F:phosphoglycerol geranylgeranyltransferase activity"/>
    <property type="evidence" value="ECO:0007669"/>
    <property type="project" value="UniProtKB-UniRule"/>
</dbReference>
<dbReference type="Pfam" id="PF01884">
    <property type="entry name" value="PcrB"/>
    <property type="match status" value="1"/>
</dbReference>
<keyword evidence="4 9" id="KW-0460">Magnesium</keyword>
<dbReference type="PANTHER" id="PTHR40029">
    <property type="match status" value="1"/>
</dbReference>
<comment type="catalytic activity">
    <reaction evidence="8 9">
        <text>sn-glycerol 1-phosphate + (2E,6E,10E)-geranylgeranyl diphosphate = sn-3-O-(geranylgeranyl)glycerol 1-phosphate + diphosphate</text>
        <dbReference type="Rhea" id="RHEA:23404"/>
        <dbReference type="ChEBI" id="CHEBI:33019"/>
        <dbReference type="ChEBI" id="CHEBI:57677"/>
        <dbReference type="ChEBI" id="CHEBI:57685"/>
        <dbReference type="ChEBI" id="CHEBI:58756"/>
        <dbReference type="EC" id="2.5.1.41"/>
    </reaction>
</comment>
<dbReference type="GO" id="GO:0120536">
    <property type="term" value="F:heptaprenylglyceryl phosphate synthase activity"/>
    <property type="evidence" value="ECO:0007669"/>
    <property type="project" value="UniProtKB-ARBA"/>
</dbReference>
<dbReference type="SUPFAM" id="SSF51395">
    <property type="entry name" value="FMN-linked oxidoreductases"/>
    <property type="match status" value="1"/>
</dbReference>
<dbReference type="HAMAP" id="MF_00112">
    <property type="entry name" value="GGGP_HepGP_synthase"/>
    <property type="match status" value="1"/>
</dbReference>
<keyword evidence="5 9" id="KW-0443">Lipid metabolism</keyword>
<evidence type="ECO:0000256" key="6">
    <source>
        <dbReference type="ARBA" id="ARBA00023209"/>
    </source>
</evidence>
<evidence type="ECO:0000256" key="7">
    <source>
        <dbReference type="ARBA" id="ARBA00023264"/>
    </source>
</evidence>
<dbReference type="InterPro" id="IPR010946">
    <property type="entry name" value="GGGP_synth"/>
</dbReference>